<accession>A0A9D2U1A3</accession>
<gene>
    <name evidence="2" type="ORF">H9911_01080</name>
</gene>
<reference evidence="2" key="2">
    <citation type="submission" date="2021-04" db="EMBL/GenBank/DDBJ databases">
        <authorList>
            <person name="Gilroy R."/>
        </authorList>
    </citation>
    <scope>NUCLEOTIDE SEQUENCE</scope>
    <source>
        <strain evidence="2">ChiGjej3B3-11674</strain>
    </source>
</reference>
<protein>
    <submittedName>
        <fullName evidence="2">Uncharacterized protein</fullName>
    </submittedName>
</protein>
<proteinExistence type="predicted"/>
<sequence>MKEYLIYLAVMSLAADLVILCACLIPGRFSGKTGYGWRKILWVVVAVRLLIPVQTISSMAPVSFVPFHIPIAVSGEEASSRSEENVEGEPEAELPGQRRWTGTFCFCLSG</sequence>
<dbReference type="AlphaFoldDB" id="A0A9D2U1A3"/>
<feature type="transmembrane region" description="Helical" evidence="1">
    <location>
        <begin position="6"/>
        <end position="27"/>
    </location>
</feature>
<keyword evidence="1" id="KW-0472">Membrane</keyword>
<evidence type="ECO:0000313" key="3">
    <source>
        <dbReference type="Proteomes" id="UP000823897"/>
    </source>
</evidence>
<organism evidence="2 3">
    <name type="scientific">Candidatus Mediterraneibacter tabaqchaliae</name>
    <dbReference type="NCBI Taxonomy" id="2838689"/>
    <lineage>
        <taxon>Bacteria</taxon>
        <taxon>Bacillati</taxon>
        <taxon>Bacillota</taxon>
        <taxon>Clostridia</taxon>
        <taxon>Lachnospirales</taxon>
        <taxon>Lachnospiraceae</taxon>
        <taxon>Mediterraneibacter</taxon>
    </lineage>
</organism>
<keyword evidence="1" id="KW-1133">Transmembrane helix</keyword>
<evidence type="ECO:0000313" key="2">
    <source>
        <dbReference type="EMBL" id="HJD33117.1"/>
    </source>
</evidence>
<keyword evidence="1" id="KW-0812">Transmembrane</keyword>
<comment type="caution">
    <text evidence="2">The sequence shown here is derived from an EMBL/GenBank/DDBJ whole genome shotgun (WGS) entry which is preliminary data.</text>
</comment>
<feature type="transmembrane region" description="Helical" evidence="1">
    <location>
        <begin position="39"/>
        <end position="60"/>
    </location>
</feature>
<dbReference type="EMBL" id="DWUV01000022">
    <property type="protein sequence ID" value="HJD33117.1"/>
    <property type="molecule type" value="Genomic_DNA"/>
</dbReference>
<evidence type="ECO:0000256" key="1">
    <source>
        <dbReference type="SAM" id="Phobius"/>
    </source>
</evidence>
<name>A0A9D2U1A3_9FIRM</name>
<dbReference type="Proteomes" id="UP000823897">
    <property type="component" value="Unassembled WGS sequence"/>
</dbReference>
<reference evidence="2" key="1">
    <citation type="journal article" date="2021" name="PeerJ">
        <title>Extensive microbial diversity within the chicken gut microbiome revealed by metagenomics and culture.</title>
        <authorList>
            <person name="Gilroy R."/>
            <person name="Ravi A."/>
            <person name="Getino M."/>
            <person name="Pursley I."/>
            <person name="Horton D.L."/>
            <person name="Alikhan N.F."/>
            <person name="Baker D."/>
            <person name="Gharbi K."/>
            <person name="Hall N."/>
            <person name="Watson M."/>
            <person name="Adriaenssens E.M."/>
            <person name="Foster-Nyarko E."/>
            <person name="Jarju S."/>
            <person name="Secka A."/>
            <person name="Antonio M."/>
            <person name="Oren A."/>
            <person name="Chaudhuri R.R."/>
            <person name="La Ragione R."/>
            <person name="Hildebrand F."/>
            <person name="Pallen M.J."/>
        </authorList>
    </citation>
    <scope>NUCLEOTIDE SEQUENCE</scope>
    <source>
        <strain evidence="2">ChiGjej3B3-11674</strain>
    </source>
</reference>